<accession>A0AAV4V910</accession>
<organism evidence="1 2">
    <name type="scientific">Caerostris darwini</name>
    <dbReference type="NCBI Taxonomy" id="1538125"/>
    <lineage>
        <taxon>Eukaryota</taxon>
        <taxon>Metazoa</taxon>
        <taxon>Ecdysozoa</taxon>
        <taxon>Arthropoda</taxon>
        <taxon>Chelicerata</taxon>
        <taxon>Arachnida</taxon>
        <taxon>Araneae</taxon>
        <taxon>Araneomorphae</taxon>
        <taxon>Entelegynae</taxon>
        <taxon>Araneoidea</taxon>
        <taxon>Araneidae</taxon>
        <taxon>Caerostris</taxon>
    </lineage>
</organism>
<keyword evidence="2" id="KW-1185">Reference proteome</keyword>
<gene>
    <name evidence="1" type="ORF">CDAR_265821</name>
</gene>
<proteinExistence type="predicted"/>
<reference evidence="1 2" key="1">
    <citation type="submission" date="2021-06" db="EMBL/GenBank/DDBJ databases">
        <title>Caerostris darwini draft genome.</title>
        <authorList>
            <person name="Kono N."/>
            <person name="Arakawa K."/>
        </authorList>
    </citation>
    <scope>NUCLEOTIDE SEQUENCE [LARGE SCALE GENOMIC DNA]</scope>
</reference>
<dbReference type="AlphaFoldDB" id="A0AAV4V910"/>
<sequence>MQKVLDTYQVTMKITEIITHNPISPPAVNFNSICVGDPLPNSLNSNYCMSKSAFNYWRIYPMNNGHALKHLIKYLWPWAILKDLRFAGARQSELLHGCRRCNFQELGVGKLLREESNANLRVPAFGANWVGSESKG</sequence>
<comment type="caution">
    <text evidence="1">The sequence shown here is derived from an EMBL/GenBank/DDBJ whole genome shotgun (WGS) entry which is preliminary data.</text>
</comment>
<evidence type="ECO:0000313" key="1">
    <source>
        <dbReference type="EMBL" id="GIY66124.1"/>
    </source>
</evidence>
<evidence type="ECO:0000313" key="2">
    <source>
        <dbReference type="Proteomes" id="UP001054837"/>
    </source>
</evidence>
<dbReference type="Proteomes" id="UP001054837">
    <property type="component" value="Unassembled WGS sequence"/>
</dbReference>
<name>A0AAV4V910_9ARAC</name>
<protein>
    <submittedName>
        <fullName evidence="1">Uncharacterized protein</fullName>
    </submittedName>
</protein>
<dbReference type="EMBL" id="BPLQ01012539">
    <property type="protein sequence ID" value="GIY66124.1"/>
    <property type="molecule type" value="Genomic_DNA"/>
</dbReference>